<name>A0A7M7SZQ8_STRPU</name>
<dbReference type="PANTHER" id="PTHR34762">
    <property type="entry name" value="SMALL VASOHIBIN-BINDING PROTEIN"/>
    <property type="match status" value="1"/>
</dbReference>
<dbReference type="KEGG" id="spu:115918703"/>
<dbReference type="GO" id="GO:0031397">
    <property type="term" value="P:negative regulation of protein ubiquitination"/>
    <property type="evidence" value="ECO:0000318"/>
    <property type="project" value="GO_Central"/>
</dbReference>
<comment type="similarity">
    <text evidence="3">Belongs to the SVBP family.</text>
</comment>
<feature type="region of interest" description="Disordered" evidence="9">
    <location>
        <begin position="216"/>
        <end position="282"/>
    </location>
</feature>
<reference evidence="11" key="1">
    <citation type="submission" date="2015-02" db="EMBL/GenBank/DDBJ databases">
        <title>Genome sequencing for Strongylocentrotus purpuratus.</title>
        <authorList>
            <person name="Murali S."/>
            <person name="Liu Y."/>
            <person name="Vee V."/>
            <person name="English A."/>
            <person name="Wang M."/>
            <person name="Skinner E."/>
            <person name="Han Y."/>
            <person name="Muzny D.M."/>
            <person name="Worley K.C."/>
            <person name="Gibbs R.A."/>
        </authorList>
    </citation>
    <scope>NUCLEOTIDE SEQUENCE</scope>
</reference>
<dbReference type="KEGG" id="spu:100891071"/>
<dbReference type="PANTHER" id="PTHR34762:SF1">
    <property type="entry name" value="SMALL VASOHIBIN-BINDING PROTEIN"/>
    <property type="match status" value="1"/>
</dbReference>
<evidence type="ECO:0000256" key="2">
    <source>
        <dbReference type="ARBA" id="ARBA00004613"/>
    </source>
</evidence>
<evidence type="ECO:0000256" key="5">
    <source>
        <dbReference type="ARBA" id="ARBA00022490"/>
    </source>
</evidence>
<evidence type="ECO:0000313" key="11">
    <source>
        <dbReference type="Proteomes" id="UP000007110"/>
    </source>
</evidence>
<dbReference type="GeneID" id="100891071"/>
<evidence type="ECO:0000256" key="9">
    <source>
        <dbReference type="SAM" id="MobiDB-lite"/>
    </source>
</evidence>
<evidence type="ECO:0000256" key="6">
    <source>
        <dbReference type="ARBA" id="ARBA00022525"/>
    </source>
</evidence>
<proteinExistence type="inferred from homology"/>
<keyword evidence="5" id="KW-0963">Cytoplasm</keyword>
<reference evidence="10" key="2">
    <citation type="submission" date="2021-01" db="UniProtKB">
        <authorList>
            <consortium name="EnsemblMetazoa"/>
        </authorList>
    </citation>
    <scope>IDENTIFICATION</scope>
</reference>
<keyword evidence="11" id="KW-1185">Reference proteome</keyword>
<dbReference type="RefSeq" id="XP_003729772.2">
    <property type="nucleotide sequence ID" value="XM_003729724.3"/>
</dbReference>
<keyword evidence="8" id="KW-0206">Cytoskeleton</keyword>
<feature type="compositionally biased region" description="Low complexity" evidence="9">
    <location>
        <begin position="320"/>
        <end position="333"/>
    </location>
</feature>
<dbReference type="GO" id="GO:0005856">
    <property type="term" value="C:cytoskeleton"/>
    <property type="evidence" value="ECO:0007669"/>
    <property type="project" value="UniProtKB-SubCell"/>
</dbReference>
<protein>
    <recommendedName>
        <fullName evidence="4">Small vasohibin-binding protein</fullName>
    </recommendedName>
</protein>
<dbReference type="OrthoDB" id="10035051at2759"/>
<dbReference type="OMA" id="HPADERC"/>
<evidence type="ECO:0000256" key="3">
    <source>
        <dbReference type="ARBA" id="ARBA00006072"/>
    </source>
</evidence>
<dbReference type="Proteomes" id="UP000007110">
    <property type="component" value="Unassembled WGS sequence"/>
</dbReference>
<dbReference type="InterPro" id="IPR031378">
    <property type="entry name" value="SVBP"/>
</dbReference>
<organism evidence="10 11">
    <name type="scientific">Strongylocentrotus purpuratus</name>
    <name type="common">Purple sea urchin</name>
    <dbReference type="NCBI Taxonomy" id="7668"/>
    <lineage>
        <taxon>Eukaryota</taxon>
        <taxon>Metazoa</taxon>
        <taxon>Echinodermata</taxon>
        <taxon>Eleutherozoa</taxon>
        <taxon>Echinozoa</taxon>
        <taxon>Echinoidea</taxon>
        <taxon>Euechinoidea</taxon>
        <taxon>Echinacea</taxon>
        <taxon>Camarodonta</taxon>
        <taxon>Echinidea</taxon>
        <taxon>Strongylocentrotidae</taxon>
        <taxon>Strongylocentrotus</taxon>
    </lineage>
</organism>
<feature type="compositionally biased region" description="Polar residues" evidence="9">
    <location>
        <begin position="340"/>
        <end position="350"/>
    </location>
</feature>
<accession>A0A7M7SZQ8</accession>
<dbReference type="GO" id="GO:0045177">
    <property type="term" value="C:apical part of cell"/>
    <property type="evidence" value="ECO:0000318"/>
    <property type="project" value="GO_Central"/>
</dbReference>
<feature type="compositionally biased region" description="Basic and acidic residues" evidence="9">
    <location>
        <begin position="458"/>
        <end position="476"/>
    </location>
</feature>
<evidence type="ECO:0000256" key="1">
    <source>
        <dbReference type="ARBA" id="ARBA00004245"/>
    </source>
</evidence>
<evidence type="ECO:0000256" key="7">
    <source>
        <dbReference type="ARBA" id="ARBA00023054"/>
    </source>
</evidence>
<dbReference type="GeneID" id="115918703"/>
<dbReference type="InParanoid" id="A0A7M7SZQ8"/>
<evidence type="ECO:0000256" key="8">
    <source>
        <dbReference type="ARBA" id="ARBA00023212"/>
    </source>
</evidence>
<dbReference type="RefSeq" id="XP_030843291.1">
    <property type="nucleotide sequence ID" value="XM_030987431.1"/>
</dbReference>
<feature type="region of interest" description="Disordered" evidence="9">
    <location>
        <begin position="458"/>
        <end position="485"/>
    </location>
</feature>
<feature type="compositionally biased region" description="Basic residues" evidence="9">
    <location>
        <begin position="243"/>
        <end position="269"/>
    </location>
</feature>
<feature type="region of interest" description="Disordered" evidence="9">
    <location>
        <begin position="310"/>
        <end position="361"/>
    </location>
</feature>
<evidence type="ECO:0000256" key="4">
    <source>
        <dbReference type="ARBA" id="ARBA00018251"/>
    </source>
</evidence>
<dbReference type="GO" id="GO:0005576">
    <property type="term" value="C:extracellular region"/>
    <property type="evidence" value="ECO:0007669"/>
    <property type="project" value="UniProtKB-SubCell"/>
</dbReference>
<sequence>MSATLVQGNTNLAGLSGSRSLGVNVIAPVMAVSVCRPPASSNGMPSRRGSAIGRSQLPANSLPSNTHFKLHSQESIHAGSLSSSLLVPYPPVEDTTWASDSREGLTLPRISSPVQLCSTTNSQSSFITTIDATSGKDGIVDDVDAHLEKSNPPSIFPNFRALQRLAASAKLRINNLKSKEAKAITALLNQENNNNQSHSCQDDVIQVNNVLNSSWESQDDDDLTQYPHINNTDSAVHSEKGTSKSKTKKFYRSRSRRRGGKTPSKKKHSPAPTKDHNSLGDFSLASTMTLNSRWERKKVETFSTKFNKGFTSRKSKVKDSSSGTSSQVSLTTVALEKRSNATTPRAITKQSRSEASDSMPTPRQVLEHAASVYGSGNHIHVRLSNKFRSSESERSMKKVFLSEKQSSMLKDGGKGVPCAPPTSPTPQQLEKFEYIASLTDLRSQRALKDRLNVIGAEEKKKSQKIREDKARQEKQSARNNVGMMRQRQRQEIYALNKVMTELENSHFQKFCEAMNK</sequence>
<dbReference type="Pfam" id="PF15674">
    <property type="entry name" value="CCDC23"/>
    <property type="match status" value="1"/>
</dbReference>
<comment type="subcellular location">
    <subcellularLocation>
        <location evidence="1">Cytoplasm</location>
        <location evidence="1">Cytoskeleton</location>
    </subcellularLocation>
    <subcellularLocation>
        <location evidence="2">Secreted</location>
    </subcellularLocation>
</comment>
<keyword evidence="6" id="KW-0964">Secreted</keyword>
<evidence type="ECO:0000313" key="10">
    <source>
        <dbReference type="EnsemblMetazoa" id="XP_030843291"/>
    </source>
</evidence>
<dbReference type="AlphaFoldDB" id="A0A7M7SZQ8"/>
<dbReference type="GO" id="GO:0009306">
    <property type="term" value="P:protein secretion"/>
    <property type="evidence" value="ECO:0000318"/>
    <property type="project" value="GO_Central"/>
</dbReference>
<keyword evidence="7" id="KW-0175">Coiled coil</keyword>
<dbReference type="EnsemblMetazoa" id="XM_030987431">
    <property type="protein sequence ID" value="XP_030843291"/>
    <property type="gene ID" value="LOC115918703"/>
</dbReference>